<reference evidence="2" key="1">
    <citation type="submission" date="2022-01" db="EMBL/GenBank/DDBJ databases">
        <title>Paenibacillus spongiae sp. nov., isolated from marine sponge.</title>
        <authorList>
            <person name="Li Z."/>
            <person name="Zhang M."/>
        </authorList>
    </citation>
    <scope>NUCLEOTIDE SEQUENCE</scope>
    <source>
        <strain evidence="2">PHS-Z3</strain>
    </source>
</reference>
<keyword evidence="1" id="KW-0812">Transmembrane</keyword>
<dbReference type="InterPro" id="IPR008875">
    <property type="entry name" value="TraX"/>
</dbReference>
<protein>
    <submittedName>
        <fullName evidence="2">Conjugal transfer protein TraX</fullName>
    </submittedName>
</protein>
<name>A0ABY5SB44_9BACL</name>
<gene>
    <name evidence="2" type="ORF">L1F29_04705</name>
</gene>
<feature type="transmembrane region" description="Helical" evidence="1">
    <location>
        <begin position="24"/>
        <end position="42"/>
    </location>
</feature>
<sequence length="210" mass="24214">MLHLIALATMAIDHIGIVFFGDYAIFRIIGRIAFPLYCWFLVQGYLLTKNVKRYLLRLLGLACLSQIPYMLALQQWELNVIFTLIISLICLYVLDLRIESIYKTLLIIGAALFLMGVPIDYGLYGLMLVLGFRYLKGFQIIIGHTIINVSFLFEYGLGSSIQLYSILGTLLIYISQSFKGMNMNRVLRWIYRGFYPAHLALIYILQAWMD</sequence>
<feature type="transmembrane region" description="Helical" evidence="1">
    <location>
        <begin position="155"/>
        <end position="174"/>
    </location>
</feature>
<feature type="transmembrane region" description="Helical" evidence="1">
    <location>
        <begin position="78"/>
        <end position="94"/>
    </location>
</feature>
<evidence type="ECO:0000313" key="2">
    <source>
        <dbReference type="EMBL" id="UVI31151.1"/>
    </source>
</evidence>
<keyword evidence="1" id="KW-1133">Transmembrane helix</keyword>
<dbReference type="Proteomes" id="UP001057877">
    <property type="component" value="Chromosome"/>
</dbReference>
<dbReference type="EMBL" id="CP091430">
    <property type="protein sequence ID" value="UVI31151.1"/>
    <property type="molecule type" value="Genomic_DNA"/>
</dbReference>
<keyword evidence="1" id="KW-0472">Membrane</keyword>
<accession>A0ABY5SB44</accession>
<evidence type="ECO:0000256" key="1">
    <source>
        <dbReference type="SAM" id="Phobius"/>
    </source>
</evidence>
<organism evidence="2 3">
    <name type="scientific">Paenibacillus spongiae</name>
    <dbReference type="NCBI Taxonomy" id="2909671"/>
    <lineage>
        <taxon>Bacteria</taxon>
        <taxon>Bacillati</taxon>
        <taxon>Bacillota</taxon>
        <taxon>Bacilli</taxon>
        <taxon>Bacillales</taxon>
        <taxon>Paenibacillaceae</taxon>
        <taxon>Paenibacillus</taxon>
    </lineage>
</organism>
<proteinExistence type="predicted"/>
<feature type="transmembrane region" description="Helical" evidence="1">
    <location>
        <begin position="106"/>
        <end position="135"/>
    </location>
</feature>
<dbReference type="Pfam" id="PF05857">
    <property type="entry name" value="TraX"/>
    <property type="match status" value="1"/>
</dbReference>
<keyword evidence="3" id="KW-1185">Reference proteome</keyword>
<dbReference type="RefSeq" id="WP_258387215.1">
    <property type="nucleotide sequence ID" value="NZ_CP091430.1"/>
</dbReference>
<feature type="transmembrane region" description="Helical" evidence="1">
    <location>
        <begin position="186"/>
        <end position="209"/>
    </location>
</feature>
<evidence type="ECO:0000313" key="3">
    <source>
        <dbReference type="Proteomes" id="UP001057877"/>
    </source>
</evidence>